<dbReference type="AlphaFoldDB" id="A0A067R7L4"/>
<feature type="compositionally biased region" description="Polar residues" evidence="1">
    <location>
        <begin position="7"/>
        <end position="29"/>
    </location>
</feature>
<accession>A0A067R7L4</accession>
<gene>
    <name evidence="2" type="ORF">L798_05717</name>
</gene>
<organism evidence="2 3">
    <name type="scientific">Zootermopsis nevadensis</name>
    <name type="common">Dampwood termite</name>
    <dbReference type="NCBI Taxonomy" id="136037"/>
    <lineage>
        <taxon>Eukaryota</taxon>
        <taxon>Metazoa</taxon>
        <taxon>Ecdysozoa</taxon>
        <taxon>Arthropoda</taxon>
        <taxon>Hexapoda</taxon>
        <taxon>Insecta</taxon>
        <taxon>Pterygota</taxon>
        <taxon>Neoptera</taxon>
        <taxon>Polyneoptera</taxon>
        <taxon>Dictyoptera</taxon>
        <taxon>Blattodea</taxon>
        <taxon>Blattoidea</taxon>
        <taxon>Termitoidae</taxon>
        <taxon>Termopsidae</taxon>
        <taxon>Zootermopsis</taxon>
    </lineage>
</organism>
<dbReference type="Proteomes" id="UP000027135">
    <property type="component" value="Unassembled WGS sequence"/>
</dbReference>
<feature type="region of interest" description="Disordered" evidence="1">
    <location>
        <begin position="1"/>
        <end position="128"/>
    </location>
</feature>
<protein>
    <submittedName>
        <fullName evidence="2">Uncharacterized protein</fullName>
    </submittedName>
</protein>
<feature type="compositionally biased region" description="Basic and acidic residues" evidence="1">
    <location>
        <begin position="30"/>
        <end position="41"/>
    </location>
</feature>
<evidence type="ECO:0000313" key="2">
    <source>
        <dbReference type="EMBL" id="KDR19366.1"/>
    </source>
</evidence>
<dbReference type="EMBL" id="KK852653">
    <property type="protein sequence ID" value="KDR19366.1"/>
    <property type="molecule type" value="Genomic_DNA"/>
</dbReference>
<feature type="compositionally biased region" description="Polar residues" evidence="1">
    <location>
        <begin position="49"/>
        <end position="65"/>
    </location>
</feature>
<proteinExistence type="predicted"/>
<feature type="compositionally biased region" description="Acidic residues" evidence="1">
    <location>
        <begin position="117"/>
        <end position="128"/>
    </location>
</feature>
<evidence type="ECO:0000256" key="1">
    <source>
        <dbReference type="SAM" id="MobiDB-lite"/>
    </source>
</evidence>
<sequence length="128" mass="13709">MEKQTPGKVSTSVVENIGESTKTTESGKNMTERANRTDTETVGHAGTMHGNQEAQSKMLQTSSRPANEPVAIPEDAGTAKTTQMSIPRSGSKKLPGLTKMLESDTESLQLDATVSNEDSDDFDFSSDK</sequence>
<feature type="compositionally biased region" description="Polar residues" evidence="1">
    <location>
        <begin position="79"/>
        <end position="88"/>
    </location>
</feature>
<dbReference type="InParanoid" id="A0A067R7L4"/>
<reference evidence="2 3" key="1">
    <citation type="journal article" date="2014" name="Nat. Commun.">
        <title>Molecular traces of alternative social organization in a termite genome.</title>
        <authorList>
            <person name="Terrapon N."/>
            <person name="Li C."/>
            <person name="Robertson H.M."/>
            <person name="Ji L."/>
            <person name="Meng X."/>
            <person name="Booth W."/>
            <person name="Chen Z."/>
            <person name="Childers C.P."/>
            <person name="Glastad K.M."/>
            <person name="Gokhale K."/>
            <person name="Gowin J."/>
            <person name="Gronenberg W."/>
            <person name="Hermansen R.A."/>
            <person name="Hu H."/>
            <person name="Hunt B.G."/>
            <person name="Huylmans A.K."/>
            <person name="Khalil S.M."/>
            <person name="Mitchell R.D."/>
            <person name="Munoz-Torres M.C."/>
            <person name="Mustard J.A."/>
            <person name="Pan H."/>
            <person name="Reese J.T."/>
            <person name="Scharf M.E."/>
            <person name="Sun F."/>
            <person name="Vogel H."/>
            <person name="Xiao J."/>
            <person name="Yang W."/>
            <person name="Yang Z."/>
            <person name="Yang Z."/>
            <person name="Zhou J."/>
            <person name="Zhu J."/>
            <person name="Brent C.S."/>
            <person name="Elsik C.G."/>
            <person name="Goodisman M.A."/>
            <person name="Liberles D.A."/>
            <person name="Roe R.M."/>
            <person name="Vargo E.L."/>
            <person name="Vilcinskas A."/>
            <person name="Wang J."/>
            <person name="Bornberg-Bauer E."/>
            <person name="Korb J."/>
            <person name="Zhang G."/>
            <person name="Liebig J."/>
        </authorList>
    </citation>
    <scope>NUCLEOTIDE SEQUENCE [LARGE SCALE GENOMIC DNA]</scope>
    <source>
        <tissue evidence="2">Whole organism</tissue>
    </source>
</reference>
<evidence type="ECO:0000313" key="3">
    <source>
        <dbReference type="Proteomes" id="UP000027135"/>
    </source>
</evidence>
<feature type="compositionally biased region" description="Polar residues" evidence="1">
    <location>
        <begin position="106"/>
        <end position="116"/>
    </location>
</feature>
<name>A0A067R7L4_ZOONE</name>
<keyword evidence="3" id="KW-1185">Reference proteome</keyword>